<proteinExistence type="predicted"/>
<organism evidence="1 2">
    <name type="scientific">Nitrosopumilus oxyclinae</name>
    <dbReference type="NCBI Taxonomy" id="1959104"/>
    <lineage>
        <taxon>Archaea</taxon>
        <taxon>Nitrososphaerota</taxon>
        <taxon>Nitrososphaeria</taxon>
        <taxon>Nitrosopumilales</taxon>
        <taxon>Nitrosopumilaceae</taxon>
        <taxon>Nitrosopumilus</taxon>
    </lineage>
</organism>
<reference evidence="1 2" key="1">
    <citation type="submission" date="2018-02" db="EMBL/GenBank/DDBJ databases">
        <title>Complete genome of Nitrosopumilus oxyclinae HCE1.</title>
        <authorList>
            <person name="Qin W."/>
            <person name="Zheng Y."/>
            <person name="Stahl D.A."/>
        </authorList>
    </citation>
    <scope>NUCLEOTIDE SEQUENCE [LARGE SCALE GENOMIC DNA]</scope>
    <source>
        <strain evidence="1 2">HCE1</strain>
    </source>
</reference>
<keyword evidence="2" id="KW-1185">Reference proteome</keyword>
<dbReference type="EMBL" id="CP026994">
    <property type="protein sequence ID" value="QLH04878.1"/>
    <property type="molecule type" value="Genomic_DNA"/>
</dbReference>
<dbReference type="KEGG" id="nox:C5F49_05765"/>
<evidence type="ECO:0000313" key="2">
    <source>
        <dbReference type="Proteomes" id="UP000509441"/>
    </source>
</evidence>
<protein>
    <submittedName>
        <fullName evidence="1">Uncharacterized protein</fullName>
    </submittedName>
</protein>
<gene>
    <name evidence="1" type="ORF">C5F49_05765</name>
</gene>
<dbReference type="AlphaFoldDB" id="A0A7D5R3J9"/>
<dbReference type="Proteomes" id="UP000509441">
    <property type="component" value="Chromosome"/>
</dbReference>
<name>A0A7D5R3J9_9ARCH</name>
<evidence type="ECO:0000313" key="1">
    <source>
        <dbReference type="EMBL" id="QLH04878.1"/>
    </source>
</evidence>
<accession>A0A7D5R3J9</accession>
<sequence>MPDESCRNCGGKLHEYSKCSQCFKSNRMICDKCSTITPEQFHSICMSYQTNPTNTVPQIKPGNYSMVVTMA</sequence>